<name>A0A1A9Z637_GLOPL</name>
<protein>
    <submittedName>
        <fullName evidence="1">Uncharacterized protein</fullName>
    </submittedName>
</protein>
<dbReference type="EnsemblMetazoa" id="GPAI005009-RA">
    <property type="protein sequence ID" value="GPAI005009-PA"/>
    <property type="gene ID" value="GPAI005009"/>
</dbReference>
<organism evidence="1 2">
    <name type="scientific">Glossina pallidipes</name>
    <name type="common">Tsetse fly</name>
    <dbReference type="NCBI Taxonomy" id="7398"/>
    <lineage>
        <taxon>Eukaryota</taxon>
        <taxon>Metazoa</taxon>
        <taxon>Ecdysozoa</taxon>
        <taxon>Arthropoda</taxon>
        <taxon>Hexapoda</taxon>
        <taxon>Insecta</taxon>
        <taxon>Pterygota</taxon>
        <taxon>Neoptera</taxon>
        <taxon>Endopterygota</taxon>
        <taxon>Diptera</taxon>
        <taxon>Brachycera</taxon>
        <taxon>Muscomorpha</taxon>
        <taxon>Hippoboscoidea</taxon>
        <taxon>Glossinidae</taxon>
        <taxon>Glossina</taxon>
    </lineage>
</organism>
<proteinExistence type="predicted"/>
<reference evidence="2" key="1">
    <citation type="submission" date="2014-03" db="EMBL/GenBank/DDBJ databases">
        <authorList>
            <person name="Aksoy S."/>
            <person name="Warren W."/>
            <person name="Wilson R.K."/>
        </authorList>
    </citation>
    <scope>NUCLEOTIDE SEQUENCE [LARGE SCALE GENOMIC DNA]</scope>
    <source>
        <strain evidence="2">IAEA</strain>
    </source>
</reference>
<evidence type="ECO:0000313" key="2">
    <source>
        <dbReference type="Proteomes" id="UP000092445"/>
    </source>
</evidence>
<dbReference type="AlphaFoldDB" id="A0A1A9Z637"/>
<reference evidence="1" key="2">
    <citation type="submission" date="2020-05" db="UniProtKB">
        <authorList>
            <consortium name="EnsemblMetazoa"/>
        </authorList>
    </citation>
    <scope>IDENTIFICATION</scope>
    <source>
        <strain evidence="1">IAEA</strain>
    </source>
</reference>
<keyword evidence="2" id="KW-1185">Reference proteome</keyword>
<accession>A0A1A9Z637</accession>
<sequence length="140" mass="16246">MCGGDRQILDRVPQAITPKLSNLMLILIAANEGETNPEVTKAIWNVLDILITLYDIRGNNQENTDTCEKLERLERQHWKFVWLKFQNPQMRNINPHKNSSTTLVTAIYLMFVATLRAKIFVDMEPYLQLEKDKCPNNSNK</sequence>
<dbReference type="VEuPathDB" id="VectorBase:GPAI005009"/>
<dbReference type="Proteomes" id="UP000092445">
    <property type="component" value="Unassembled WGS sequence"/>
</dbReference>
<evidence type="ECO:0000313" key="1">
    <source>
        <dbReference type="EnsemblMetazoa" id="GPAI005009-PA"/>
    </source>
</evidence>